<reference evidence="3" key="1">
    <citation type="submission" date="2016-11" db="EMBL/GenBank/DDBJ databases">
        <authorList>
            <person name="Varghese N."/>
            <person name="Submissions S."/>
        </authorList>
    </citation>
    <scope>NUCLEOTIDE SEQUENCE [LARGE SCALE GENOMIC DNA]</scope>
    <source>
        <strain evidence="3">CGMCC 1.6496</strain>
    </source>
</reference>
<proteinExistence type="predicted"/>
<organism evidence="2 3">
    <name type="scientific">Virgibacillus chiguensis</name>
    <dbReference type="NCBI Taxonomy" id="411959"/>
    <lineage>
        <taxon>Bacteria</taxon>
        <taxon>Bacillati</taxon>
        <taxon>Bacillota</taxon>
        <taxon>Bacilli</taxon>
        <taxon>Bacillales</taxon>
        <taxon>Bacillaceae</taxon>
        <taxon>Virgibacillus</taxon>
    </lineage>
</organism>
<evidence type="ECO:0000313" key="3">
    <source>
        <dbReference type="Proteomes" id="UP000184079"/>
    </source>
</evidence>
<protein>
    <submittedName>
        <fullName evidence="2">Uncharacterized protein</fullName>
    </submittedName>
</protein>
<keyword evidence="3" id="KW-1185">Reference proteome</keyword>
<dbReference type="RefSeq" id="WP_073005635.1">
    <property type="nucleotide sequence ID" value="NZ_FQXD01000002.1"/>
</dbReference>
<dbReference type="OrthoDB" id="2969827at2"/>
<accession>A0A1M5NXC4</accession>
<keyword evidence="1" id="KW-1133">Transmembrane helix</keyword>
<evidence type="ECO:0000313" key="2">
    <source>
        <dbReference type="EMBL" id="SHG94216.1"/>
    </source>
</evidence>
<name>A0A1M5NXC4_9BACI</name>
<dbReference type="EMBL" id="FQXD01000002">
    <property type="protein sequence ID" value="SHG94216.1"/>
    <property type="molecule type" value="Genomic_DNA"/>
</dbReference>
<keyword evidence="1" id="KW-0812">Transmembrane</keyword>
<evidence type="ECO:0000256" key="1">
    <source>
        <dbReference type="SAM" id="Phobius"/>
    </source>
</evidence>
<keyword evidence="1" id="KW-0472">Membrane</keyword>
<dbReference type="Proteomes" id="UP000184079">
    <property type="component" value="Unassembled WGS sequence"/>
</dbReference>
<sequence length="100" mass="11350">MNIWSIILIPLAIVGGLFFFNFLSGQGKGKIVFDLDKRYVNYGEYIQAILQELKKQGKQAFYEGNGRFIIDGAPYTFIEWNVNLGGVPTQRTVLKQNKTS</sequence>
<dbReference type="AlphaFoldDB" id="A0A1M5NXC4"/>
<feature type="transmembrane region" description="Helical" evidence="1">
    <location>
        <begin position="6"/>
        <end position="23"/>
    </location>
</feature>
<gene>
    <name evidence="2" type="ORF">SAMN05421807_102378</name>
</gene>